<reference evidence="1 2" key="1">
    <citation type="submission" date="2021-07" db="EMBL/GenBank/DDBJ databases">
        <title>Paenibacillus radiodurans sp. nov., isolated from the southeastern edge of Tengger Desert.</title>
        <authorList>
            <person name="Zhang G."/>
        </authorList>
    </citation>
    <scope>NUCLEOTIDE SEQUENCE [LARGE SCALE GENOMIC DNA]</scope>
    <source>
        <strain evidence="1 2">DT7-4</strain>
    </source>
</reference>
<name>A0ABS7D7N4_9BACL</name>
<evidence type="ECO:0000313" key="1">
    <source>
        <dbReference type="EMBL" id="MBW7475952.1"/>
    </source>
</evidence>
<accession>A0ABS7D7N4</accession>
<sequence>MTPHELNLHIQVYAEHNRREIEEGLTLAYMTAYWHRVKRMPDLKKLIQDTRPRVSKTPEQLLAQVKAINAAMGGVINEGGI</sequence>
<dbReference type="EMBL" id="JAHZIJ010000009">
    <property type="protein sequence ID" value="MBW7475952.1"/>
    <property type="molecule type" value="Genomic_DNA"/>
</dbReference>
<comment type="caution">
    <text evidence="1">The sequence shown here is derived from an EMBL/GenBank/DDBJ whole genome shotgun (WGS) entry which is preliminary data.</text>
</comment>
<keyword evidence="2" id="KW-1185">Reference proteome</keyword>
<gene>
    <name evidence="1" type="ORF">K0T92_14495</name>
</gene>
<protein>
    <submittedName>
        <fullName evidence="1">Uncharacterized protein</fullName>
    </submittedName>
</protein>
<organism evidence="1 2">
    <name type="scientific">Paenibacillus oenotherae</name>
    <dbReference type="NCBI Taxonomy" id="1435645"/>
    <lineage>
        <taxon>Bacteria</taxon>
        <taxon>Bacillati</taxon>
        <taxon>Bacillota</taxon>
        <taxon>Bacilli</taxon>
        <taxon>Bacillales</taxon>
        <taxon>Paenibacillaceae</taxon>
        <taxon>Paenibacillus</taxon>
    </lineage>
</organism>
<dbReference type="Proteomes" id="UP000812277">
    <property type="component" value="Unassembled WGS sequence"/>
</dbReference>
<evidence type="ECO:0000313" key="2">
    <source>
        <dbReference type="Proteomes" id="UP000812277"/>
    </source>
</evidence>
<dbReference type="RefSeq" id="WP_219873188.1">
    <property type="nucleotide sequence ID" value="NZ_JAHZIJ010000009.1"/>
</dbReference>
<proteinExistence type="predicted"/>